<evidence type="ECO:0000259" key="4">
    <source>
        <dbReference type="PROSITE" id="PS01124"/>
    </source>
</evidence>
<keyword evidence="1" id="KW-0805">Transcription regulation</keyword>
<dbReference type="Pfam" id="PF12833">
    <property type="entry name" value="HTH_18"/>
    <property type="match status" value="1"/>
</dbReference>
<dbReference type="InterPro" id="IPR009057">
    <property type="entry name" value="Homeodomain-like_sf"/>
</dbReference>
<keyword evidence="3" id="KW-0804">Transcription</keyword>
<evidence type="ECO:0000313" key="6">
    <source>
        <dbReference type="Proteomes" id="UP000886829"/>
    </source>
</evidence>
<evidence type="ECO:0000256" key="2">
    <source>
        <dbReference type="ARBA" id="ARBA00023125"/>
    </source>
</evidence>
<gene>
    <name evidence="5" type="ORF">H9850_00190</name>
</gene>
<dbReference type="PANTHER" id="PTHR43280">
    <property type="entry name" value="ARAC-FAMILY TRANSCRIPTIONAL REGULATOR"/>
    <property type="match status" value="1"/>
</dbReference>
<reference evidence="5" key="2">
    <citation type="submission" date="2021-04" db="EMBL/GenBank/DDBJ databases">
        <authorList>
            <person name="Gilroy R."/>
        </authorList>
    </citation>
    <scope>NUCLEOTIDE SEQUENCE</scope>
    <source>
        <strain evidence="5">USASDec5-558</strain>
    </source>
</reference>
<protein>
    <submittedName>
        <fullName evidence="5">AraC family transcriptional regulator</fullName>
    </submittedName>
</protein>
<dbReference type="Proteomes" id="UP000886829">
    <property type="component" value="Unassembled WGS sequence"/>
</dbReference>
<dbReference type="Gene3D" id="1.10.10.60">
    <property type="entry name" value="Homeodomain-like"/>
    <property type="match status" value="2"/>
</dbReference>
<dbReference type="AlphaFoldDB" id="A0A9D1WBF3"/>
<evidence type="ECO:0000313" key="5">
    <source>
        <dbReference type="EMBL" id="HIX55879.1"/>
    </source>
</evidence>
<sequence>MTDNLAVASPIDDLNTIQSYLEYLGPHCASQFPQRQAQLQPQAALVDFSRLVQLKHHRSRFGFYGIFYKPHVYGPITYGRSQYDYEAGTIMFIALGQIAGIDDNKITKNPEGMALLFSPEFLAGSKLAEEISDYHFFAYSSNEALHMSDRERELILRLMQDFGTELDTSGDDFSHDILLALLETILKHCQRFYARQFQTRQPLNHDVLSRFERLMQSYFSSEQPEIHGLPTVAWCAEQLHFSANYFGDLIKNETGFSVRDYIHKQVIARAKEQLIGSSKNISEIAFELGLQYPHHLSRLFKKEVGCTPQQYRSQHIA</sequence>
<dbReference type="GO" id="GO:0003700">
    <property type="term" value="F:DNA-binding transcription factor activity"/>
    <property type="evidence" value="ECO:0007669"/>
    <property type="project" value="InterPro"/>
</dbReference>
<accession>A0A9D1WBF3</accession>
<name>A0A9D1WBF3_9GAMM</name>
<dbReference type="PROSITE" id="PS01124">
    <property type="entry name" value="HTH_ARAC_FAMILY_2"/>
    <property type="match status" value="1"/>
</dbReference>
<proteinExistence type="predicted"/>
<reference evidence="5" key="1">
    <citation type="journal article" date="2021" name="PeerJ">
        <title>Extensive microbial diversity within the chicken gut microbiome revealed by metagenomics and culture.</title>
        <authorList>
            <person name="Gilroy R."/>
            <person name="Ravi A."/>
            <person name="Getino M."/>
            <person name="Pursley I."/>
            <person name="Horton D.L."/>
            <person name="Alikhan N.F."/>
            <person name="Baker D."/>
            <person name="Gharbi K."/>
            <person name="Hall N."/>
            <person name="Watson M."/>
            <person name="Adriaenssens E.M."/>
            <person name="Foster-Nyarko E."/>
            <person name="Jarju S."/>
            <person name="Secka A."/>
            <person name="Antonio M."/>
            <person name="Oren A."/>
            <person name="Chaudhuri R.R."/>
            <person name="La Ragione R."/>
            <person name="Hildebrand F."/>
            <person name="Pallen M.J."/>
        </authorList>
    </citation>
    <scope>NUCLEOTIDE SEQUENCE</scope>
    <source>
        <strain evidence="5">USASDec5-558</strain>
    </source>
</reference>
<feature type="domain" description="HTH araC/xylS-type" evidence="4">
    <location>
        <begin position="209"/>
        <end position="314"/>
    </location>
</feature>
<dbReference type="GO" id="GO:0043565">
    <property type="term" value="F:sequence-specific DNA binding"/>
    <property type="evidence" value="ECO:0007669"/>
    <property type="project" value="InterPro"/>
</dbReference>
<dbReference type="PANTHER" id="PTHR43280:SF32">
    <property type="entry name" value="TRANSCRIPTIONAL REGULATORY PROTEIN"/>
    <property type="match status" value="1"/>
</dbReference>
<keyword evidence="2" id="KW-0238">DNA-binding</keyword>
<comment type="caution">
    <text evidence="5">The sequence shown here is derived from an EMBL/GenBank/DDBJ whole genome shotgun (WGS) entry which is preliminary data.</text>
</comment>
<dbReference type="EMBL" id="DXEV01000006">
    <property type="protein sequence ID" value="HIX55879.1"/>
    <property type="molecule type" value="Genomic_DNA"/>
</dbReference>
<evidence type="ECO:0000256" key="3">
    <source>
        <dbReference type="ARBA" id="ARBA00023163"/>
    </source>
</evidence>
<organism evidence="5 6">
    <name type="scientific">Candidatus Anaerobiospirillum pullistercoris</name>
    <dbReference type="NCBI Taxonomy" id="2838452"/>
    <lineage>
        <taxon>Bacteria</taxon>
        <taxon>Pseudomonadati</taxon>
        <taxon>Pseudomonadota</taxon>
        <taxon>Gammaproteobacteria</taxon>
        <taxon>Aeromonadales</taxon>
        <taxon>Succinivibrionaceae</taxon>
        <taxon>Anaerobiospirillum</taxon>
    </lineage>
</organism>
<dbReference type="SMART" id="SM00342">
    <property type="entry name" value="HTH_ARAC"/>
    <property type="match status" value="1"/>
</dbReference>
<dbReference type="SUPFAM" id="SSF46689">
    <property type="entry name" value="Homeodomain-like"/>
    <property type="match status" value="1"/>
</dbReference>
<evidence type="ECO:0000256" key="1">
    <source>
        <dbReference type="ARBA" id="ARBA00023015"/>
    </source>
</evidence>
<dbReference type="InterPro" id="IPR018060">
    <property type="entry name" value="HTH_AraC"/>
</dbReference>